<sequence>MNKRTPFKQGNENEKQIKYTIQLDLSTIITWVYGDRNCFIGFKFRWKQKMKTMILDQYKCLKLKSIFDGKVSYNNLVKMFNSVKSIREQSNNAVIRGF</sequence>
<accession>A0BUR9</accession>
<dbReference type="HOGENOM" id="CLU_2338078_0_0_1"/>
<evidence type="ECO:0000313" key="2">
    <source>
        <dbReference type="Proteomes" id="UP000000600"/>
    </source>
</evidence>
<dbReference type="EMBL" id="CT868019">
    <property type="protein sequence ID" value="CAK62286.1"/>
    <property type="molecule type" value="Genomic_DNA"/>
</dbReference>
<protein>
    <submittedName>
        <fullName evidence="1">Uncharacterized protein</fullName>
    </submittedName>
</protein>
<dbReference type="AlphaFoldDB" id="A0BUR9"/>
<dbReference type="KEGG" id="ptm:GSPATT00005532001"/>
<dbReference type="GeneID" id="5015468"/>
<gene>
    <name evidence="1" type="ORF">GSPATT00005532001</name>
</gene>
<dbReference type="RefSeq" id="XP_001429684.1">
    <property type="nucleotide sequence ID" value="XM_001429647.1"/>
</dbReference>
<evidence type="ECO:0000313" key="1">
    <source>
        <dbReference type="EMBL" id="CAK62286.1"/>
    </source>
</evidence>
<dbReference type="InParanoid" id="A0BUR9"/>
<keyword evidence="2" id="KW-1185">Reference proteome</keyword>
<proteinExistence type="predicted"/>
<dbReference type="Proteomes" id="UP000000600">
    <property type="component" value="Unassembled WGS sequence"/>
</dbReference>
<reference evidence="1 2" key="1">
    <citation type="journal article" date="2006" name="Nature">
        <title>Global trends of whole-genome duplications revealed by the ciliate Paramecium tetraurelia.</title>
        <authorList>
            <consortium name="Genoscope"/>
            <person name="Aury J.-M."/>
            <person name="Jaillon O."/>
            <person name="Duret L."/>
            <person name="Noel B."/>
            <person name="Jubin C."/>
            <person name="Porcel B.M."/>
            <person name="Segurens B."/>
            <person name="Daubin V."/>
            <person name="Anthouard V."/>
            <person name="Aiach N."/>
            <person name="Arnaiz O."/>
            <person name="Billaut A."/>
            <person name="Beisson J."/>
            <person name="Blanc I."/>
            <person name="Bouhouche K."/>
            <person name="Camara F."/>
            <person name="Duharcourt S."/>
            <person name="Guigo R."/>
            <person name="Gogendeau D."/>
            <person name="Katinka M."/>
            <person name="Keller A.-M."/>
            <person name="Kissmehl R."/>
            <person name="Klotz C."/>
            <person name="Koll F."/>
            <person name="Le Moue A."/>
            <person name="Lepere C."/>
            <person name="Malinsky S."/>
            <person name="Nowacki M."/>
            <person name="Nowak J.K."/>
            <person name="Plattner H."/>
            <person name="Poulain J."/>
            <person name="Ruiz F."/>
            <person name="Serrano V."/>
            <person name="Zagulski M."/>
            <person name="Dessen P."/>
            <person name="Betermier M."/>
            <person name="Weissenbach J."/>
            <person name="Scarpelli C."/>
            <person name="Schachter V."/>
            <person name="Sperling L."/>
            <person name="Meyer E."/>
            <person name="Cohen J."/>
            <person name="Wincker P."/>
        </authorList>
    </citation>
    <scope>NUCLEOTIDE SEQUENCE [LARGE SCALE GENOMIC DNA]</scope>
    <source>
        <strain evidence="1 2">Stock d4-2</strain>
    </source>
</reference>
<organism evidence="1 2">
    <name type="scientific">Paramecium tetraurelia</name>
    <dbReference type="NCBI Taxonomy" id="5888"/>
    <lineage>
        <taxon>Eukaryota</taxon>
        <taxon>Sar</taxon>
        <taxon>Alveolata</taxon>
        <taxon>Ciliophora</taxon>
        <taxon>Intramacronucleata</taxon>
        <taxon>Oligohymenophorea</taxon>
        <taxon>Peniculida</taxon>
        <taxon>Parameciidae</taxon>
        <taxon>Paramecium</taxon>
    </lineage>
</organism>
<name>A0BUR9_PARTE</name>